<feature type="transmembrane region" description="Helical" evidence="3">
    <location>
        <begin position="548"/>
        <end position="572"/>
    </location>
</feature>
<feature type="domain" description="AB hydrolase-1" evidence="4">
    <location>
        <begin position="80"/>
        <end position="228"/>
    </location>
</feature>
<dbReference type="AlphaFoldDB" id="A0A7L4ZFE5"/>
<dbReference type="SUPFAM" id="SSF53474">
    <property type="entry name" value="alpha/beta-Hydrolases"/>
    <property type="match status" value="1"/>
</dbReference>
<keyword evidence="2 6" id="KW-0378">Hydrolase</keyword>
<proteinExistence type="inferred from homology"/>
<dbReference type="EC" id="3.1.1.-" evidence="6"/>
<dbReference type="InterPro" id="IPR051601">
    <property type="entry name" value="Serine_prot/Carboxylest_S33"/>
</dbReference>
<dbReference type="Gene3D" id="3.40.50.1820">
    <property type="entry name" value="alpha/beta hydrolase"/>
    <property type="match status" value="1"/>
</dbReference>
<evidence type="ECO:0000256" key="3">
    <source>
        <dbReference type="SAM" id="Phobius"/>
    </source>
</evidence>
<feature type="domain" description="Peptidase S33 tripeptidyl aminopeptidase-like C-terminal" evidence="5">
    <location>
        <begin position="387"/>
        <end position="454"/>
    </location>
</feature>
<dbReference type="OrthoDB" id="4510475at2"/>
<evidence type="ECO:0000313" key="7">
    <source>
        <dbReference type="Proteomes" id="UP000464657"/>
    </source>
</evidence>
<dbReference type="InterPro" id="IPR013595">
    <property type="entry name" value="Pept_S33_TAP-like_C"/>
</dbReference>
<keyword evidence="7" id="KW-1185">Reference proteome</keyword>
<keyword evidence="3" id="KW-0812">Transmembrane</keyword>
<dbReference type="Pfam" id="PF08386">
    <property type="entry name" value="Abhydrolase_4"/>
    <property type="match status" value="1"/>
</dbReference>
<dbReference type="PANTHER" id="PTHR43248">
    <property type="entry name" value="2-SUCCINYL-6-HYDROXY-2,4-CYCLOHEXADIENE-1-CARBOXYLATE SYNTHASE"/>
    <property type="match status" value="1"/>
</dbReference>
<sequence length="646" mass="71996">MTRTTIILKLFIFAIVFSGWSQNVSLDKADSFFPYADILNEDTITWHYLSVPENWEKPESNTIKIAVSVLKNKANLENAPAVVFIQGGPGASGVQNIGSWVNHVLRENNDIVLFDIRGTGYSEPRLCPDLGAEFLTILAKNQSPEKDEEDKTNVAFSCKQELIKNGVDTDAYHSLSVAKDLNALRSKLGYSKWIVYGASYGTYMAQVYASYYPNDVQSLILDSSIADISDYYTENTSNYMTSLGKVFNACKNDADCNAEFPNLEEDYYAVIADLTDNPITVSVSKNIVESEEFTFNAEDFKIAIQQTLYNKQFIEIMPLLISQFKERNKDALGTLVASFSSLLGLDYGVYYCVSCNEALPNNDIQVFESNAAQYGKLKGGLSFYKSDFKVCEKWNLSKPDSLAQNYDLSGLANVDFPVIVISGEYDPITPLTNGEKVAKKFKNAYAVTGYTYGHVPGFTFIGNEVIGAFTKNPSQQPDAEAFKQAAKMQLVSNVTVNPGVSNMGNSIGQMDPLFLAPLAIAFLIMIAYIFIYSFNLVRKKYQGVSNKIIRIITIITSIIGLVTITGLVLALLEVMNKNFFILAFGLPENFNYLFTLTIVFTALTLISLVFFIVRIKKISDRSIMLSVLFSHMLLITYMFHWGIISL</sequence>
<feature type="transmembrane region" description="Helical" evidence="3">
    <location>
        <begin position="625"/>
        <end position="644"/>
    </location>
</feature>
<dbReference type="InterPro" id="IPR000073">
    <property type="entry name" value="AB_hydrolase_1"/>
</dbReference>
<comment type="similarity">
    <text evidence="1">Belongs to the peptidase S33 family.</text>
</comment>
<dbReference type="InterPro" id="IPR029058">
    <property type="entry name" value="AB_hydrolase_fold"/>
</dbReference>
<protein>
    <submittedName>
        <fullName evidence="6">Carboxylesterase A</fullName>
        <ecNumber evidence="6">3.1.1.-</ecNumber>
    </submittedName>
</protein>
<evidence type="ECO:0000259" key="4">
    <source>
        <dbReference type="Pfam" id="PF00561"/>
    </source>
</evidence>
<reference evidence="6 7" key="1">
    <citation type="journal article" date="2013" name="Int. J. Syst. Evol. Microbiol.">
        <title>Kordia antarctica sp. nov., isolated from Antarctic seawater.</title>
        <authorList>
            <person name="Baek K."/>
            <person name="Choi A."/>
            <person name="Kang I."/>
            <person name="Lee K."/>
            <person name="Cho J.C."/>
        </authorList>
    </citation>
    <scope>NUCLEOTIDE SEQUENCE [LARGE SCALE GENOMIC DNA]</scope>
    <source>
        <strain evidence="6 7">IMCC3317</strain>
    </source>
</reference>
<dbReference type="Proteomes" id="UP000464657">
    <property type="component" value="Chromosome"/>
</dbReference>
<dbReference type="PANTHER" id="PTHR43248:SF25">
    <property type="entry name" value="AB HYDROLASE-1 DOMAIN-CONTAINING PROTEIN-RELATED"/>
    <property type="match status" value="1"/>
</dbReference>
<evidence type="ECO:0000313" key="6">
    <source>
        <dbReference type="EMBL" id="QHI35392.1"/>
    </source>
</evidence>
<organism evidence="6 7">
    <name type="scientific">Kordia antarctica</name>
    <dbReference type="NCBI Taxonomy" id="1218801"/>
    <lineage>
        <taxon>Bacteria</taxon>
        <taxon>Pseudomonadati</taxon>
        <taxon>Bacteroidota</taxon>
        <taxon>Flavobacteriia</taxon>
        <taxon>Flavobacteriales</taxon>
        <taxon>Flavobacteriaceae</taxon>
        <taxon>Kordia</taxon>
    </lineage>
</organism>
<accession>A0A7L4ZFE5</accession>
<feature type="transmembrane region" description="Helical" evidence="3">
    <location>
        <begin position="592"/>
        <end position="613"/>
    </location>
</feature>
<dbReference type="Pfam" id="PF00561">
    <property type="entry name" value="Abhydrolase_1"/>
    <property type="match status" value="1"/>
</dbReference>
<gene>
    <name evidence="6" type="primary">caeA</name>
    <name evidence="6" type="ORF">IMCC3317_07380</name>
</gene>
<feature type="transmembrane region" description="Helical" evidence="3">
    <location>
        <begin position="513"/>
        <end position="536"/>
    </location>
</feature>
<dbReference type="KEGG" id="kan:IMCC3317_07380"/>
<keyword evidence="3" id="KW-0472">Membrane</keyword>
<keyword evidence="3" id="KW-1133">Transmembrane helix</keyword>
<name>A0A7L4ZFE5_9FLAO</name>
<dbReference type="GO" id="GO:0016787">
    <property type="term" value="F:hydrolase activity"/>
    <property type="evidence" value="ECO:0007669"/>
    <property type="project" value="UniProtKB-KW"/>
</dbReference>
<dbReference type="RefSeq" id="WP_160128135.1">
    <property type="nucleotide sequence ID" value="NZ_CP019288.1"/>
</dbReference>
<evidence type="ECO:0000259" key="5">
    <source>
        <dbReference type="Pfam" id="PF08386"/>
    </source>
</evidence>
<dbReference type="EMBL" id="CP019288">
    <property type="protein sequence ID" value="QHI35392.1"/>
    <property type="molecule type" value="Genomic_DNA"/>
</dbReference>
<evidence type="ECO:0000256" key="2">
    <source>
        <dbReference type="ARBA" id="ARBA00022801"/>
    </source>
</evidence>
<evidence type="ECO:0000256" key="1">
    <source>
        <dbReference type="ARBA" id="ARBA00010088"/>
    </source>
</evidence>